<dbReference type="Proteomes" id="UP000821845">
    <property type="component" value="Chromosome 10"/>
</dbReference>
<evidence type="ECO:0000313" key="1">
    <source>
        <dbReference type="EMBL" id="KAH6943074.1"/>
    </source>
</evidence>
<comment type="caution">
    <text evidence="1">The sequence shown here is derived from an EMBL/GenBank/DDBJ whole genome shotgun (WGS) entry which is preliminary data.</text>
</comment>
<gene>
    <name evidence="1" type="ORF">HPB50_015356</name>
</gene>
<reference evidence="1" key="1">
    <citation type="submission" date="2020-05" db="EMBL/GenBank/DDBJ databases">
        <title>Large-scale comparative analyses of tick genomes elucidate their genetic diversity and vector capacities.</title>
        <authorList>
            <person name="Jia N."/>
            <person name="Wang J."/>
            <person name="Shi W."/>
            <person name="Du L."/>
            <person name="Sun Y."/>
            <person name="Zhan W."/>
            <person name="Jiang J."/>
            <person name="Wang Q."/>
            <person name="Zhang B."/>
            <person name="Ji P."/>
            <person name="Sakyi L.B."/>
            <person name="Cui X."/>
            <person name="Yuan T."/>
            <person name="Jiang B."/>
            <person name="Yang W."/>
            <person name="Lam T.T.-Y."/>
            <person name="Chang Q."/>
            <person name="Ding S."/>
            <person name="Wang X."/>
            <person name="Zhu J."/>
            <person name="Ruan X."/>
            <person name="Zhao L."/>
            <person name="Wei J."/>
            <person name="Que T."/>
            <person name="Du C."/>
            <person name="Cheng J."/>
            <person name="Dai P."/>
            <person name="Han X."/>
            <person name="Huang E."/>
            <person name="Gao Y."/>
            <person name="Liu J."/>
            <person name="Shao H."/>
            <person name="Ye R."/>
            <person name="Li L."/>
            <person name="Wei W."/>
            <person name="Wang X."/>
            <person name="Wang C."/>
            <person name="Yang T."/>
            <person name="Huo Q."/>
            <person name="Li W."/>
            <person name="Guo W."/>
            <person name="Chen H."/>
            <person name="Zhou L."/>
            <person name="Ni X."/>
            <person name="Tian J."/>
            <person name="Zhou Y."/>
            <person name="Sheng Y."/>
            <person name="Liu T."/>
            <person name="Pan Y."/>
            <person name="Xia L."/>
            <person name="Li J."/>
            <person name="Zhao F."/>
            <person name="Cao W."/>
        </authorList>
    </citation>
    <scope>NUCLEOTIDE SEQUENCE</scope>
    <source>
        <strain evidence="1">Hyas-2018</strain>
    </source>
</reference>
<proteinExistence type="predicted"/>
<organism evidence="1 2">
    <name type="scientific">Hyalomma asiaticum</name>
    <name type="common">Tick</name>
    <dbReference type="NCBI Taxonomy" id="266040"/>
    <lineage>
        <taxon>Eukaryota</taxon>
        <taxon>Metazoa</taxon>
        <taxon>Ecdysozoa</taxon>
        <taxon>Arthropoda</taxon>
        <taxon>Chelicerata</taxon>
        <taxon>Arachnida</taxon>
        <taxon>Acari</taxon>
        <taxon>Parasitiformes</taxon>
        <taxon>Ixodida</taxon>
        <taxon>Ixodoidea</taxon>
        <taxon>Ixodidae</taxon>
        <taxon>Hyalomminae</taxon>
        <taxon>Hyalomma</taxon>
    </lineage>
</organism>
<dbReference type="EMBL" id="CM023490">
    <property type="protein sequence ID" value="KAH6943074.1"/>
    <property type="molecule type" value="Genomic_DNA"/>
</dbReference>
<sequence>MATALPFARQGWSHCRALVAKCRFICCPPSPESPAIRKPTVSLRHSCRRRGFYKTVPTPTRAGMPPRQAGYDRPRAQARAVGGPHLHNVITPAAPADRLLLDSSSTRRPRPVDVSGIHILCKASSVLKEAYGTLGLQSKRHENELFPDRNLGPALQSLVGYLDLTGLSSNL</sequence>
<name>A0ACB7TDZ4_HYAAI</name>
<protein>
    <submittedName>
        <fullName evidence="1">Uncharacterized protein</fullName>
    </submittedName>
</protein>
<accession>A0ACB7TDZ4</accession>
<keyword evidence="2" id="KW-1185">Reference proteome</keyword>
<evidence type="ECO:0000313" key="2">
    <source>
        <dbReference type="Proteomes" id="UP000821845"/>
    </source>
</evidence>